<keyword evidence="2" id="KW-1185">Reference proteome</keyword>
<organism evidence="1 2">
    <name type="scientific">Methanobrevibacter oralis</name>
    <dbReference type="NCBI Taxonomy" id="66851"/>
    <lineage>
        <taxon>Archaea</taxon>
        <taxon>Methanobacteriati</taxon>
        <taxon>Methanobacteriota</taxon>
        <taxon>Methanomada group</taxon>
        <taxon>Methanobacteria</taxon>
        <taxon>Methanobacteriales</taxon>
        <taxon>Methanobacteriaceae</taxon>
        <taxon>Methanobrevibacter</taxon>
    </lineage>
</organism>
<evidence type="ECO:0000313" key="1">
    <source>
        <dbReference type="EMBL" id="KZX12286.1"/>
    </source>
</evidence>
<evidence type="ECO:0000313" key="2">
    <source>
        <dbReference type="Proteomes" id="UP000077428"/>
    </source>
</evidence>
<dbReference type="STRING" id="66851.MBORA_12630"/>
<reference evidence="2" key="1">
    <citation type="journal article" date="2016" name="Genome Announc.">
        <title>Draft Genome Sequences of Methanobrevibacter curvatus DSM11111, Methanobrevibacter cuticularis DSM11139, Methanobrevibacter filiformis DSM11501, and Methanobrevibacter oralis DSM7256.</title>
        <authorList>
            <person name="Poehlein A."/>
            <person name="Seedorf H."/>
        </authorList>
    </citation>
    <scope>NUCLEOTIDE SEQUENCE [LARGE SCALE GENOMIC DNA]</scope>
    <source>
        <strain evidence="2">DSM 7256 / JCM 30027 / ZR</strain>
    </source>
</reference>
<proteinExistence type="predicted"/>
<dbReference type="Proteomes" id="UP000077428">
    <property type="component" value="Unassembled WGS sequence"/>
</dbReference>
<gene>
    <name evidence="1" type="ORF">MBORA_12630</name>
</gene>
<protein>
    <submittedName>
        <fullName evidence="1">Uncharacterized protein</fullName>
    </submittedName>
</protein>
<comment type="caution">
    <text evidence="1">The sequence shown here is derived from an EMBL/GenBank/DDBJ whole genome shotgun (WGS) entry which is preliminary data.</text>
</comment>
<sequence length="37" mass="4328">MEISRKEMKEYIKNIYKRLDSVSPVDFDCGQLCGEVC</sequence>
<dbReference type="EMBL" id="LWMU01000072">
    <property type="protein sequence ID" value="KZX12286.1"/>
    <property type="molecule type" value="Genomic_DNA"/>
</dbReference>
<dbReference type="AlphaFoldDB" id="A0A166AP25"/>
<name>A0A166AP25_METOA</name>
<dbReference type="PATRIC" id="fig|66851.6.peg.1372"/>
<accession>A0A166AP25</accession>